<dbReference type="HOGENOM" id="CLU_2307146_0_0_1"/>
<proteinExistence type="predicted"/>
<organism evidence="1 2">
    <name type="scientific">Pisolithus microcarpus 441</name>
    <dbReference type="NCBI Taxonomy" id="765257"/>
    <lineage>
        <taxon>Eukaryota</taxon>
        <taxon>Fungi</taxon>
        <taxon>Dikarya</taxon>
        <taxon>Basidiomycota</taxon>
        <taxon>Agaricomycotina</taxon>
        <taxon>Agaricomycetes</taxon>
        <taxon>Agaricomycetidae</taxon>
        <taxon>Boletales</taxon>
        <taxon>Sclerodermatineae</taxon>
        <taxon>Pisolithaceae</taxon>
        <taxon>Pisolithus</taxon>
    </lineage>
</organism>
<reference evidence="2" key="2">
    <citation type="submission" date="2015-01" db="EMBL/GenBank/DDBJ databases">
        <title>Evolutionary Origins and Diversification of the Mycorrhizal Mutualists.</title>
        <authorList>
            <consortium name="DOE Joint Genome Institute"/>
            <consortium name="Mycorrhizal Genomics Consortium"/>
            <person name="Kohler A."/>
            <person name="Kuo A."/>
            <person name="Nagy L.G."/>
            <person name="Floudas D."/>
            <person name="Copeland A."/>
            <person name="Barry K.W."/>
            <person name="Cichocki N."/>
            <person name="Veneault-Fourrey C."/>
            <person name="LaButti K."/>
            <person name="Lindquist E.A."/>
            <person name="Lipzen A."/>
            <person name="Lundell T."/>
            <person name="Morin E."/>
            <person name="Murat C."/>
            <person name="Riley R."/>
            <person name="Ohm R."/>
            <person name="Sun H."/>
            <person name="Tunlid A."/>
            <person name="Henrissat B."/>
            <person name="Grigoriev I.V."/>
            <person name="Hibbett D.S."/>
            <person name="Martin F."/>
        </authorList>
    </citation>
    <scope>NUCLEOTIDE SEQUENCE [LARGE SCALE GENOMIC DNA]</scope>
    <source>
        <strain evidence="2">441</strain>
    </source>
</reference>
<keyword evidence="2" id="KW-1185">Reference proteome</keyword>
<dbReference type="EMBL" id="KN833737">
    <property type="protein sequence ID" value="KIK22675.1"/>
    <property type="molecule type" value="Genomic_DNA"/>
</dbReference>
<evidence type="ECO:0000313" key="2">
    <source>
        <dbReference type="Proteomes" id="UP000054018"/>
    </source>
</evidence>
<sequence length="100" mass="11758">MYLSMRDTPEQQQCSTPCYFRLSSADSRKYRCVPIMVSFAVQRFHNIFELRQALAQRFTGNSRDWTAGRDDTDVGRHSELVTKCLRKGFEMPRHRHIAIC</sequence>
<dbReference type="AlphaFoldDB" id="A0A0C9YCW3"/>
<reference evidence="1 2" key="1">
    <citation type="submission" date="2014-04" db="EMBL/GenBank/DDBJ databases">
        <authorList>
            <consortium name="DOE Joint Genome Institute"/>
            <person name="Kuo A."/>
            <person name="Kohler A."/>
            <person name="Costa M.D."/>
            <person name="Nagy L.G."/>
            <person name="Floudas D."/>
            <person name="Copeland A."/>
            <person name="Barry K.W."/>
            <person name="Cichocki N."/>
            <person name="Veneault-Fourrey C."/>
            <person name="LaButti K."/>
            <person name="Lindquist E.A."/>
            <person name="Lipzen A."/>
            <person name="Lundell T."/>
            <person name="Morin E."/>
            <person name="Murat C."/>
            <person name="Sun H."/>
            <person name="Tunlid A."/>
            <person name="Henrissat B."/>
            <person name="Grigoriev I.V."/>
            <person name="Hibbett D.S."/>
            <person name="Martin F."/>
            <person name="Nordberg H.P."/>
            <person name="Cantor M.N."/>
            <person name="Hua S.X."/>
        </authorList>
    </citation>
    <scope>NUCLEOTIDE SEQUENCE [LARGE SCALE GENOMIC DNA]</scope>
    <source>
        <strain evidence="1 2">441</strain>
    </source>
</reference>
<name>A0A0C9YCW3_9AGAM</name>
<accession>A0A0C9YCW3</accession>
<protein>
    <submittedName>
        <fullName evidence="1">Uncharacterized protein</fullName>
    </submittedName>
</protein>
<dbReference type="Proteomes" id="UP000054018">
    <property type="component" value="Unassembled WGS sequence"/>
</dbReference>
<evidence type="ECO:0000313" key="1">
    <source>
        <dbReference type="EMBL" id="KIK22675.1"/>
    </source>
</evidence>
<gene>
    <name evidence="1" type="ORF">PISMIDRAFT_496590</name>
</gene>